<sequence length="181" mass="20619">MRSSLLLVLVMMVLATMSEAASIRSEAESLLADKEGGYPYRCLAFRTVGYGFCRERTNHWGSPYGTGDYKLYRNIWSKYQCANLCFYTHGCTGYEYDERSHRHTCEVHTGRVGAYKPKYGVVCYEAYQTYNHNNCYYPVWAKSKNAGSEDSEELTAENSEEPKAEDIDDSGSSSEESFDKN</sequence>
<protein>
    <recommendedName>
        <fullName evidence="5">Apple domain-containing protein</fullName>
    </recommendedName>
</protein>
<evidence type="ECO:0008006" key="5">
    <source>
        <dbReference type="Google" id="ProtNLM"/>
    </source>
</evidence>
<name>A0A2R5G9H8_9STRA</name>
<gene>
    <name evidence="3" type="ORF">FCC1311_005522</name>
</gene>
<feature type="signal peptide" evidence="2">
    <location>
        <begin position="1"/>
        <end position="20"/>
    </location>
</feature>
<dbReference type="EMBL" id="BEYU01000005">
    <property type="protein sequence ID" value="GBG24334.1"/>
    <property type="molecule type" value="Genomic_DNA"/>
</dbReference>
<reference evidence="3 4" key="1">
    <citation type="submission" date="2017-12" db="EMBL/GenBank/DDBJ databases">
        <title>Sequencing, de novo assembly and annotation of complete genome of a new Thraustochytrid species, strain FCC1311.</title>
        <authorList>
            <person name="Sedici K."/>
            <person name="Godart F."/>
            <person name="Aiese Cigliano R."/>
            <person name="Sanseverino W."/>
            <person name="Barakat M."/>
            <person name="Ortet P."/>
            <person name="Marechal E."/>
            <person name="Cagnac O."/>
            <person name="Amato A."/>
        </authorList>
    </citation>
    <scope>NUCLEOTIDE SEQUENCE [LARGE SCALE GENOMIC DNA]</scope>
</reference>
<dbReference type="InParanoid" id="A0A2R5G9H8"/>
<proteinExistence type="predicted"/>
<evidence type="ECO:0000313" key="4">
    <source>
        <dbReference type="Proteomes" id="UP000241890"/>
    </source>
</evidence>
<feature type="compositionally biased region" description="Acidic residues" evidence="1">
    <location>
        <begin position="149"/>
        <end position="159"/>
    </location>
</feature>
<evidence type="ECO:0000256" key="2">
    <source>
        <dbReference type="SAM" id="SignalP"/>
    </source>
</evidence>
<feature type="chain" id="PRO_5015334113" description="Apple domain-containing protein" evidence="2">
    <location>
        <begin position="21"/>
        <end position="181"/>
    </location>
</feature>
<feature type="region of interest" description="Disordered" evidence="1">
    <location>
        <begin position="148"/>
        <end position="181"/>
    </location>
</feature>
<dbReference type="Proteomes" id="UP000241890">
    <property type="component" value="Unassembled WGS sequence"/>
</dbReference>
<accession>A0A2R5G9H8</accession>
<evidence type="ECO:0000313" key="3">
    <source>
        <dbReference type="EMBL" id="GBG24334.1"/>
    </source>
</evidence>
<keyword evidence="4" id="KW-1185">Reference proteome</keyword>
<keyword evidence="2" id="KW-0732">Signal</keyword>
<evidence type="ECO:0000256" key="1">
    <source>
        <dbReference type="SAM" id="MobiDB-lite"/>
    </source>
</evidence>
<organism evidence="3 4">
    <name type="scientific">Hondaea fermentalgiana</name>
    <dbReference type="NCBI Taxonomy" id="2315210"/>
    <lineage>
        <taxon>Eukaryota</taxon>
        <taxon>Sar</taxon>
        <taxon>Stramenopiles</taxon>
        <taxon>Bigyra</taxon>
        <taxon>Labyrinthulomycetes</taxon>
        <taxon>Thraustochytrida</taxon>
        <taxon>Thraustochytriidae</taxon>
        <taxon>Hondaea</taxon>
    </lineage>
</organism>
<comment type="caution">
    <text evidence="3">The sequence shown here is derived from an EMBL/GenBank/DDBJ whole genome shotgun (WGS) entry which is preliminary data.</text>
</comment>
<dbReference type="AlphaFoldDB" id="A0A2R5G9H8"/>